<evidence type="ECO:0000256" key="1">
    <source>
        <dbReference type="ARBA" id="ARBA00001946"/>
    </source>
</evidence>
<keyword evidence="3 4" id="KW-0460">Magnesium</keyword>
<dbReference type="Pfam" id="PF19086">
    <property type="entry name" value="Terpene_syn_C_2"/>
    <property type="match status" value="1"/>
</dbReference>
<comment type="similarity">
    <text evidence="2 4">Belongs to the terpene synthase family.</text>
</comment>
<dbReference type="Gene3D" id="1.10.600.10">
    <property type="entry name" value="Farnesyl Diphosphate Synthase"/>
    <property type="match status" value="1"/>
</dbReference>
<dbReference type="EC" id="4.2.3.-" evidence="4"/>
<keyword evidence="6" id="KW-1185">Reference proteome</keyword>
<evidence type="ECO:0000313" key="6">
    <source>
        <dbReference type="Proteomes" id="UP000799777"/>
    </source>
</evidence>
<dbReference type="InterPro" id="IPR008949">
    <property type="entry name" value="Isoprenoid_synthase_dom_sf"/>
</dbReference>
<gene>
    <name evidence="5" type="ORF">EK21DRAFT_81898</name>
</gene>
<dbReference type="AlphaFoldDB" id="A0A9P4GVX7"/>
<dbReference type="SFLD" id="SFLDG01020">
    <property type="entry name" value="Terpene_Cyclase_Like_2"/>
    <property type="match status" value="1"/>
</dbReference>
<reference evidence="5" key="1">
    <citation type="journal article" date="2020" name="Stud. Mycol.">
        <title>101 Dothideomycetes genomes: a test case for predicting lifestyles and emergence of pathogens.</title>
        <authorList>
            <person name="Haridas S."/>
            <person name="Albert R."/>
            <person name="Binder M."/>
            <person name="Bloem J."/>
            <person name="Labutti K."/>
            <person name="Salamov A."/>
            <person name="Andreopoulos B."/>
            <person name="Baker S."/>
            <person name="Barry K."/>
            <person name="Bills G."/>
            <person name="Bluhm B."/>
            <person name="Cannon C."/>
            <person name="Castanera R."/>
            <person name="Culley D."/>
            <person name="Daum C."/>
            <person name="Ezra D."/>
            <person name="Gonzalez J."/>
            <person name="Henrissat B."/>
            <person name="Kuo A."/>
            <person name="Liang C."/>
            <person name="Lipzen A."/>
            <person name="Lutzoni F."/>
            <person name="Magnuson J."/>
            <person name="Mondo S."/>
            <person name="Nolan M."/>
            <person name="Ohm R."/>
            <person name="Pangilinan J."/>
            <person name="Park H.-J."/>
            <person name="Ramirez L."/>
            <person name="Alfaro M."/>
            <person name="Sun H."/>
            <person name="Tritt A."/>
            <person name="Yoshinaga Y."/>
            <person name="Zwiers L.-H."/>
            <person name="Turgeon B."/>
            <person name="Goodwin S."/>
            <person name="Spatafora J."/>
            <person name="Crous P."/>
            <person name="Grigoriev I."/>
        </authorList>
    </citation>
    <scope>NUCLEOTIDE SEQUENCE</scope>
    <source>
        <strain evidence="5">CBS 110217</strain>
    </source>
</reference>
<dbReference type="SUPFAM" id="SSF48576">
    <property type="entry name" value="Terpenoid synthases"/>
    <property type="match status" value="1"/>
</dbReference>
<sequence>MISIQTKADAWTLLALRLRGQTITLPDLFPIYASYSVRSHPDISVLRGSLEDWLRTYIPTEKLRSKQRKIDAPFLSGHFWSRVTTEKLTVLNSFCLWAFIWDDEIDCGSLTHDTEGRVDAYCDNAIAFIRSCMQPESGITPPVHGLFHNSGCFEDIGRAMQKGQFIEERNRFVQSIVRFINTVRRSHEKQVAGEIDDLDLYMKRRVIASSLETFVHTLPWAYDLKFPPWIWEHESAKVIVWETEAAIALYNDIASLKKELDGGEVDSIVPILVYNENITAQEAVDKTVAILAAGFAEFTGAAGRLKVAASAEDVEVKRDLDIWIEGCVDLILGNMVWSLRTERYMAKAKVNEEGTGCVVVL</sequence>
<accession>A0A9P4GVX7</accession>
<dbReference type="GO" id="GO:0008299">
    <property type="term" value="P:isoprenoid biosynthetic process"/>
    <property type="evidence" value="ECO:0007669"/>
    <property type="project" value="UniProtKB-ARBA"/>
</dbReference>
<dbReference type="PANTHER" id="PTHR35201">
    <property type="entry name" value="TERPENE SYNTHASE"/>
    <property type="match status" value="1"/>
</dbReference>
<dbReference type="SFLD" id="SFLDS00005">
    <property type="entry name" value="Isoprenoid_Synthase_Type_I"/>
    <property type="match status" value="1"/>
</dbReference>
<evidence type="ECO:0000256" key="4">
    <source>
        <dbReference type="RuleBase" id="RU366034"/>
    </source>
</evidence>
<proteinExistence type="inferred from homology"/>
<dbReference type="OrthoDB" id="2861623at2759"/>
<protein>
    <recommendedName>
        <fullName evidence="4">Terpene synthase</fullName>
        <ecNumber evidence="4">4.2.3.-</ecNumber>
    </recommendedName>
</protein>
<dbReference type="GO" id="GO:0046872">
    <property type="term" value="F:metal ion binding"/>
    <property type="evidence" value="ECO:0007669"/>
    <property type="project" value="UniProtKB-KW"/>
</dbReference>
<name>A0A9P4GVX7_9PLEO</name>
<comment type="caution">
    <text evidence="5">The sequence shown here is derived from an EMBL/GenBank/DDBJ whole genome shotgun (WGS) entry which is preliminary data.</text>
</comment>
<dbReference type="EMBL" id="ML978400">
    <property type="protein sequence ID" value="KAF2022960.1"/>
    <property type="molecule type" value="Genomic_DNA"/>
</dbReference>
<keyword evidence="4" id="KW-0479">Metal-binding</keyword>
<comment type="cofactor">
    <cofactor evidence="1 4">
        <name>Mg(2+)</name>
        <dbReference type="ChEBI" id="CHEBI:18420"/>
    </cofactor>
</comment>
<organism evidence="5 6">
    <name type="scientific">Setomelanomma holmii</name>
    <dbReference type="NCBI Taxonomy" id="210430"/>
    <lineage>
        <taxon>Eukaryota</taxon>
        <taxon>Fungi</taxon>
        <taxon>Dikarya</taxon>
        <taxon>Ascomycota</taxon>
        <taxon>Pezizomycotina</taxon>
        <taxon>Dothideomycetes</taxon>
        <taxon>Pleosporomycetidae</taxon>
        <taxon>Pleosporales</taxon>
        <taxon>Pleosporineae</taxon>
        <taxon>Phaeosphaeriaceae</taxon>
        <taxon>Setomelanomma</taxon>
    </lineage>
</organism>
<dbReference type="Proteomes" id="UP000799777">
    <property type="component" value="Unassembled WGS sequence"/>
</dbReference>
<evidence type="ECO:0000313" key="5">
    <source>
        <dbReference type="EMBL" id="KAF2022960.1"/>
    </source>
</evidence>
<dbReference type="PANTHER" id="PTHR35201:SF4">
    <property type="entry name" value="BETA-PINACENE SYNTHASE-RELATED"/>
    <property type="match status" value="1"/>
</dbReference>
<evidence type="ECO:0000256" key="3">
    <source>
        <dbReference type="ARBA" id="ARBA00022842"/>
    </source>
</evidence>
<dbReference type="GO" id="GO:0010333">
    <property type="term" value="F:terpene synthase activity"/>
    <property type="evidence" value="ECO:0007669"/>
    <property type="project" value="InterPro"/>
</dbReference>
<keyword evidence="4" id="KW-0456">Lyase</keyword>
<dbReference type="InterPro" id="IPR034686">
    <property type="entry name" value="Terpene_cyclase-like_2"/>
</dbReference>
<evidence type="ECO:0000256" key="2">
    <source>
        <dbReference type="ARBA" id="ARBA00006333"/>
    </source>
</evidence>